<feature type="domain" description="Lantibiotic dehydratase N-terminal" evidence="1">
    <location>
        <begin position="48"/>
        <end position="666"/>
    </location>
</feature>
<accession>I6YLY0</accession>
<evidence type="ECO:0000259" key="2">
    <source>
        <dbReference type="Pfam" id="PF14028"/>
    </source>
</evidence>
<proteinExistence type="predicted"/>
<dbReference type="NCBIfam" id="TIGR03891">
    <property type="entry name" value="thiopep_ocin"/>
    <property type="match status" value="1"/>
</dbReference>
<dbReference type="InterPro" id="IPR006827">
    <property type="entry name" value="Lant_deHydtase_N"/>
</dbReference>
<gene>
    <name evidence="3" type="primary">elxB</name>
</gene>
<dbReference type="Pfam" id="PF04738">
    <property type="entry name" value="Lant_dehydr_N"/>
    <property type="match status" value="1"/>
</dbReference>
<name>I6YLY0_STAEP</name>
<dbReference type="EMBL" id="JQ979180">
    <property type="protein sequence ID" value="AFN69434.1"/>
    <property type="molecule type" value="Genomic_DNA"/>
</dbReference>
<dbReference type="AlphaFoldDB" id="I6YLY0"/>
<organism evidence="3">
    <name type="scientific">Staphylococcus epidermidis</name>
    <dbReference type="NCBI Taxonomy" id="1282"/>
    <lineage>
        <taxon>Bacteria</taxon>
        <taxon>Bacillati</taxon>
        <taxon>Bacillota</taxon>
        <taxon>Bacilli</taxon>
        <taxon>Bacillales</taxon>
        <taxon>Staphylococcaceae</taxon>
        <taxon>Staphylococcus</taxon>
    </lineage>
</organism>
<reference evidence="3" key="1">
    <citation type="journal article" date="2011" name="Chem. Biol.">
        <title>Biosynthesis of the antimicrobial peptide epilancin 15X and its N-terminal lactate.</title>
        <authorList>
            <person name="Velasquez J.E."/>
            <person name="Zhang X."/>
            <person name="van der Donk W.A."/>
        </authorList>
    </citation>
    <scope>NUCLEOTIDE SEQUENCE</scope>
    <source>
        <strain evidence="3">15X154</strain>
    </source>
</reference>
<reference evidence="3" key="2">
    <citation type="submission" date="2012-04" db="EMBL/GenBank/DDBJ databases">
        <authorList>
            <person name="Depkat-Jakob P."/>
        </authorList>
    </citation>
    <scope>NUCLEOTIDE SEQUENCE</scope>
    <source>
        <strain evidence="3">15X154</strain>
    </source>
</reference>
<evidence type="ECO:0000313" key="3">
    <source>
        <dbReference type="EMBL" id="AFN69434.1"/>
    </source>
</evidence>
<sequence length="986" mass="116944">MNIFKKYMYRSPLLSLNEFNKIQRDDLTDKEYTKYLINYVEENNLYANIYSSSKVLYFALINFNNDTSDKKTKSILKSLYKYLVRMIFRATPFGMYSGVGINEIYESNYIEKESVTYYGYLNNHLLYYLIDRLHNNSKVLHKLKLNINPILHHDKKNIFLPYQVDYSLTSIVSSDNISQRNNELIEKVINLAKNSIEFKELKEIIMYEFKANEEIAVNYLKKLIKEDFLMTDFKINLSKKNAFKGILFKLQEIDEIDNEVYEILDNLSIIINQIKNTIDRNSILELLIDADKIVKKFYPEFKENAINIDTKLQGKKINLTENDIDDIINVSTLISKLTVFKSSKVLENYKNKFLEIYGENEDVQLLKLLNSSTGLGIPKEYNLSSNLNDLKKANALSGLLENWKTEALIKNQDSIVLNNRRLKELKPYLLKDNINTSFDVFFIKFNKTSSKLYLKTNSGSLQSMQTYGRFMYMFNKQLKYEVNEFCKFYVPMMSHKEIIYNHPNPKLQNVMSSTFSSDAIDFLGVEGNLNIENLYVCLGEDFKFYIKDKQTGNIIFPDFKDMHNTNLSPVVIRFLSDISLQYSTGGYFLNYSATEHAYSPRIEYKNVVLSPRKWHMNFPKKLNFDAFLNELKKFKELYNLDIVFYIINDDHKLYIDTRFDISLQILYDQYKKQEILEVEEVEEELSFNKDIGINELVFSVSNNENSISEKNIAMIDKDIRNYKEVILPGNNWICLNLYYDEYNFKEFMNKGIWNDLFKDIGKNHDIDTVFFIRYFDSDPHIRLRFRIKENINKNRNDILNKLNKFKNENFLKTFSIVPYYRESYRYGGLNCIHLAEKCFQIDSKIVARYYGELDDKSDKIDFAIDNIIEILNLFTGKCIEENIKILSVFGKNKENKDLYREKRNRIFKSISNNDKYIYNYGISDFRKKVYLKYINELKKENKLNNHDIILSIIHMFCNRLFGIDREIESKVLEIIYRSLIDYKKIN</sequence>
<protein>
    <submittedName>
        <fullName evidence="3">ElxB</fullName>
    </submittedName>
</protein>
<evidence type="ECO:0000259" key="1">
    <source>
        <dbReference type="Pfam" id="PF04738"/>
    </source>
</evidence>
<dbReference type="Pfam" id="PF14028">
    <property type="entry name" value="Lant_dehydr_C"/>
    <property type="match status" value="1"/>
</dbReference>
<feature type="domain" description="Thiopeptide-type bacteriocin biosynthesis" evidence="2">
    <location>
        <begin position="732"/>
        <end position="978"/>
    </location>
</feature>
<dbReference type="InterPro" id="IPR023809">
    <property type="entry name" value="Thiopep_bacteriocin_synth_dom"/>
</dbReference>